<dbReference type="CDD" id="cd05399">
    <property type="entry name" value="NT_Rel-Spo_like"/>
    <property type="match status" value="1"/>
</dbReference>
<reference evidence="2 3" key="1">
    <citation type="submission" date="2020-08" db="EMBL/GenBank/DDBJ databases">
        <title>Genomic Encyclopedia of Type Strains, Phase IV (KMG-IV): sequencing the most valuable type-strain genomes for metagenomic binning, comparative biology and taxonomic classification.</title>
        <authorList>
            <person name="Goeker M."/>
        </authorList>
    </citation>
    <scope>NUCLEOTIDE SEQUENCE [LARGE SCALE GENOMIC DNA]</scope>
    <source>
        <strain evidence="2 3">DSM 26438</strain>
    </source>
</reference>
<dbReference type="EMBL" id="JACIDV010000016">
    <property type="protein sequence ID" value="MBB3948306.1"/>
    <property type="molecule type" value="Genomic_DNA"/>
</dbReference>
<sequence>MDLEHWLDEIIPKHERLTESVVSITKNLLEDNGIEFLSVTGRTKQTESIHDKIKRKNYKNPPKDMTDMSGIRIILFIESDIKKASDLLSFSFNVDWQNSSNKDKTLLSNQVGYRSVHYVCDLGSERAKLPEYRGLGGLKFEFQIRTVLQHAWAELAHDRSYKFRGALPDDLQRSLYLHAGLLEIADKGFSEIAKNIDSYAEEVNKSYQDGNLDVPINSISLTEFIENWARKNQFPLEPHQHLDIMNDLIKELSAFGITTVRQLKDIIPEDYVKVTKELGIETNIYGLVRDWMVIRDVEKIMGTGVRWSLYDPETHAAEVEVYERLSSPENFQLILEHVGEADDEEITFSGWDDP</sequence>
<organism evidence="2 3">
    <name type="scientific">Rhizobium skierniewicense</name>
    <dbReference type="NCBI Taxonomy" id="984260"/>
    <lineage>
        <taxon>Bacteria</taxon>
        <taxon>Pseudomonadati</taxon>
        <taxon>Pseudomonadota</taxon>
        <taxon>Alphaproteobacteria</taxon>
        <taxon>Hyphomicrobiales</taxon>
        <taxon>Rhizobiaceae</taxon>
        <taxon>Rhizobium/Agrobacterium group</taxon>
        <taxon>Rhizobium</taxon>
    </lineage>
</organism>
<dbReference type="AlphaFoldDB" id="A0A7W6G591"/>
<dbReference type="Proteomes" id="UP000565286">
    <property type="component" value="Unassembled WGS sequence"/>
</dbReference>
<comment type="caution">
    <text evidence="2">The sequence shown here is derived from an EMBL/GenBank/DDBJ whole genome shotgun (WGS) entry which is preliminary data.</text>
</comment>
<dbReference type="RefSeq" id="WP_183897673.1">
    <property type="nucleotide sequence ID" value="NZ_JACIDV010000016.1"/>
</dbReference>
<dbReference type="InterPro" id="IPR007685">
    <property type="entry name" value="RelA_SpoT"/>
</dbReference>
<dbReference type="Gene3D" id="1.10.287.860">
    <property type="entry name" value="Nucleotidyltransferase"/>
    <property type="match status" value="1"/>
</dbReference>
<dbReference type="Gene3D" id="3.30.460.10">
    <property type="entry name" value="Beta Polymerase, domain 2"/>
    <property type="match status" value="1"/>
</dbReference>
<dbReference type="Pfam" id="PF04607">
    <property type="entry name" value="RelA_SpoT"/>
    <property type="match status" value="1"/>
</dbReference>
<evidence type="ECO:0000313" key="2">
    <source>
        <dbReference type="EMBL" id="MBB3948306.1"/>
    </source>
</evidence>
<dbReference type="PANTHER" id="PTHR41773">
    <property type="entry name" value="GTP PYROPHOSPHATASE-RELATED"/>
    <property type="match status" value="1"/>
</dbReference>
<protein>
    <submittedName>
        <fullName evidence="2">PpGpp synthetase/RelA/SpoT-type nucleotidyltransferase</fullName>
    </submittedName>
</protein>
<name>A0A7W6G591_9HYPH</name>
<dbReference type="SUPFAM" id="SSF81301">
    <property type="entry name" value="Nucleotidyltransferase"/>
    <property type="match status" value="1"/>
</dbReference>
<dbReference type="SMART" id="SM00954">
    <property type="entry name" value="RelA_SpoT"/>
    <property type="match status" value="1"/>
</dbReference>
<evidence type="ECO:0000259" key="1">
    <source>
        <dbReference type="SMART" id="SM00954"/>
    </source>
</evidence>
<proteinExistence type="predicted"/>
<gene>
    <name evidence="2" type="ORF">GGQ73_004282</name>
</gene>
<keyword evidence="3" id="KW-1185">Reference proteome</keyword>
<dbReference type="GO" id="GO:0016740">
    <property type="term" value="F:transferase activity"/>
    <property type="evidence" value="ECO:0007669"/>
    <property type="project" value="UniProtKB-KW"/>
</dbReference>
<dbReference type="InterPro" id="IPR043519">
    <property type="entry name" value="NT_sf"/>
</dbReference>
<dbReference type="PANTHER" id="PTHR41773:SF1">
    <property type="entry name" value="RELA_SPOT DOMAIN-CONTAINING PROTEIN"/>
    <property type="match status" value="1"/>
</dbReference>
<evidence type="ECO:0000313" key="3">
    <source>
        <dbReference type="Proteomes" id="UP000565286"/>
    </source>
</evidence>
<dbReference type="GO" id="GO:0015969">
    <property type="term" value="P:guanosine tetraphosphate metabolic process"/>
    <property type="evidence" value="ECO:0007669"/>
    <property type="project" value="InterPro"/>
</dbReference>
<accession>A0A7W6G591</accession>
<keyword evidence="2" id="KW-0808">Transferase</keyword>
<feature type="domain" description="RelA/SpoT" evidence="1">
    <location>
        <begin position="41"/>
        <end position="167"/>
    </location>
</feature>